<name>A0A238KNC9_9RHOB</name>
<evidence type="ECO:0000256" key="1">
    <source>
        <dbReference type="SAM" id="SignalP"/>
    </source>
</evidence>
<feature type="signal peptide" evidence="1">
    <location>
        <begin position="1"/>
        <end position="36"/>
    </location>
</feature>
<reference evidence="2 3" key="1">
    <citation type="submission" date="2017-05" db="EMBL/GenBank/DDBJ databases">
        <authorList>
            <person name="Song R."/>
            <person name="Chenine A.L."/>
            <person name="Ruprecht R.M."/>
        </authorList>
    </citation>
    <scope>NUCLEOTIDE SEQUENCE [LARGE SCALE GENOMIC DNA]</scope>
    <source>
        <strain evidence="2 3">CECT 8663</strain>
    </source>
</reference>
<protein>
    <recommendedName>
        <fullName evidence="4">MetA-pathway of phenol degradation</fullName>
    </recommendedName>
</protein>
<sequence length="273" mass="28914">MERPTFFVKAGQTVSAGRGLRFLVSIAAFLAGPAFADDAGQSLESAVNDPTASLMAFQLQDYYTSSYHGASGATGNLVQFRAAIPFSFGGLNHITRLTLPYVTKSPSGATGLTDATLFDLATFDRSWGRFGFGAVALLPTGSEGLSAEKWGLGPAAGLVVQKKWGLIGLFNQNILTVAGNEDMPDVNISTVQPILSVDLDKGWSAGLSEMTIVYDWDAGDFTSLPLGAKLSKMTKIGGKPVQWTVSAEHNFYDQGAVGPENTYGFTAKLLLPK</sequence>
<dbReference type="AlphaFoldDB" id="A0A238KNC9"/>
<dbReference type="Proteomes" id="UP000220836">
    <property type="component" value="Unassembled WGS sequence"/>
</dbReference>
<dbReference type="RefSeq" id="WP_245910834.1">
    <property type="nucleotide sequence ID" value="NZ_CBDIHF020000003.1"/>
</dbReference>
<evidence type="ECO:0000313" key="3">
    <source>
        <dbReference type="Proteomes" id="UP000220836"/>
    </source>
</evidence>
<evidence type="ECO:0000313" key="2">
    <source>
        <dbReference type="EMBL" id="SMX44130.1"/>
    </source>
</evidence>
<keyword evidence="3" id="KW-1185">Reference proteome</keyword>
<proteinExistence type="predicted"/>
<evidence type="ECO:0008006" key="4">
    <source>
        <dbReference type="Google" id="ProtNLM"/>
    </source>
</evidence>
<feature type="chain" id="PRO_5013394172" description="MetA-pathway of phenol degradation" evidence="1">
    <location>
        <begin position="37"/>
        <end position="273"/>
    </location>
</feature>
<dbReference type="EMBL" id="FXYH01000010">
    <property type="protein sequence ID" value="SMX44130.1"/>
    <property type="molecule type" value="Genomic_DNA"/>
</dbReference>
<organism evidence="2 3">
    <name type="scientific">Pelagimonas varians</name>
    <dbReference type="NCBI Taxonomy" id="696760"/>
    <lineage>
        <taxon>Bacteria</taxon>
        <taxon>Pseudomonadati</taxon>
        <taxon>Pseudomonadota</taxon>
        <taxon>Alphaproteobacteria</taxon>
        <taxon>Rhodobacterales</taxon>
        <taxon>Roseobacteraceae</taxon>
        <taxon>Pelagimonas</taxon>
    </lineage>
</organism>
<keyword evidence="1" id="KW-0732">Signal</keyword>
<gene>
    <name evidence="2" type="ORF">PEV8663_02795</name>
</gene>
<accession>A0A238KNC9</accession>